<gene>
    <name evidence="2" type="ORF">Taro_027541</name>
</gene>
<keyword evidence="3" id="KW-1185">Reference proteome</keyword>
<evidence type="ECO:0000313" key="2">
    <source>
        <dbReference type="EMBL" id="MQL94882.1"/>
    </source>
</evidence>
<reference evidence="2" key="1">
    <citation type="submission" date="2017-07" db="EMBL/GenBank/DDBJ databases">
        <title>Taro Niue Genome Assembly and Annotation.</title>
        <authorList>
            <person name="Atibalentja N."/>
            <person name="Keating K."/>
            <person name="Fields C.J."/>
        </authorList>
    </citation>
    <scope>NUCLEOTIDE SEQUENCE</scope>
    <source>
        <strain evidence="2">Niue_2</strain>
        <tissue evidence="2">Leaf</tissue>
    </source>
</reference>
<accession>A0A843V8Z7</accession>
<protein>
    <submittedName>
        <fullName evidence="2">Uncharacterized protein</fullName>
    </submittedName>
</protein>
<evidence type="ECO:0000313" key="3">
    <source>
        <dbReference type="Proteomes" id="UP000652761"/>
    </source>
</evidence>
<sequence>MAAVEWKLREMGIPCIQRTVEEGGISVDQLFFHDPDGFMIEICNCEVLPVVPLAGADPVWVCKRATADASSSTPPPQEPKQTTPQQLLQCTPTAVVHAKEEPYPLYIE</sequence>
<dbReference type="PANTHER" id="PTHR46142">
    <property type="match status" value="1"/>
</dbReference>
<dbReference type="PANTHER" id="PTHR46142:SF3">
    <property type="entry name" value="F18B13.24 PROTEIN"/>
    <property type="match status" value="1"/>
</dbReference>
<proteinExistence type="predicted"/>
<dbReference type="InterPro" id="IPR029068">
    <property type="entry name" value="Glyas_Bleomycin-R_OHBP_Dase"/>
</dbReference>
<dbReference type="SUPFAM" id="SSF54593">
    <property type="entry name" value="Glyoxalase/Bleomycin resistance protein/Dihydroxybiphenyl dioxygenase"/>
    <property type="match status" value="1"/>
</dbReference>
<feature type="region of interest" description="Disordered" evidence="1">
    <location>
        <begin position="65"/>
        <end position="87"/>
    </location>
</feature>
<evidence type="ECO:0000256" key="1">
    <source>
        <dbReference type="SAM" id="MobiDB-lite"/>
    </source>
</evidence>
<dbReference type="Gene3D" id="3.10.180.10">
    <property type="entry name" value="2,3-Dihydroxybiphenyl 1,2-Dioxygenase, domain 1"/>
    <property type="match status" value="1"/>
</dbReference>
<dbReference type="AlphaFoldDB" id="A0A843V8Z7"/>
<organism evidence="2 3">
    <name type="scientific">Colocasia esculenta</name>
    <name type="common">Wild taro</name>
    <name type="synonym">Arum esculentum</name>
    <dbReference type="NCBI Taxonomy" id="4460"/>
    <lineage>
        <taxon>Eukaryota</taxon>
        <taxon>Viridiplantae</taxon>
        <taxon>Streptophyta</taxon>
        <taxon>Embryophyta</taxon>
        <taxon>Tracheophyta</taxon>
        <taxon>Spermatophyta</taxon>
        <taxon>Magnoliopsida</taxon>
        <taxon>Liliopsida</taxon>
        <taxon>Araceae</taxon>
        <taxon>Aroideae</taxon>
        <taxon>Colocasieae</taxon>
        <taxon>Colocasia</taxon>
    </lineage>
</organism>
<dbReference type="EMBL" id="NMUH01001724">
    <property type="protein sequence ID" value="MQL94882.1"/>
    <property type="molecule type" value="Genomic_DNA"/>
</dbReference>
<comment type="caution">
    <text evidence="2">The sequence shown here is derived from an EMBL/GenBank/DDBJ whole genome shotgun (WGS) entry which is preliminary data.</text>
</comment>
<dbReference type="OrthoDB" id="689681at2759"/>
<name>A0A843V8Z7_COLES</name>
<dbReference type="Proteomes" id="UP000652761">
    <property type="component" value="Unassembled WGS sequence"/>
</dbReference>